<dbReference type="PANTHER" id="PTHR14218:SF15">
    <property type="entry name" value="TRIPEPTIDYL-PEPTIDASE 1"/>
    <property type="match status" value="1"/>
</dbReference>
<dbReference type="PROSITE" id="PS51695">
    <property type="entry name" value="SEDOLISIN"/>
    <property type="match status" value="1"/>
</dbReference>
<dbReference type="Pfam" id="PF00082">
    <property type="entry name" value="Peptidase_S8"/>
    <property type="match status" value="1"/>
</dbReference>
<dbReference type="RefSeq" id="WP_268044675.1">
    <property type="nucleotide sequence ID" value="NZ_CP104064.1"/>
</dbReference>
<evidence type="ECO:0000313" key="7">
    <source>
        <dbReference type="EMBL" id="WAH37220.1"/>
    </source>
</evidence>
<dbReference type="PANTHER" id="PTHR14218">
    <property type="entry name" value="PROTEASE S8 TRIPEPTIDYL PEPTIDASE I CLN2"/>
    <property type="match status" value="1"/>
</dbReference>
<organism evidence="7 8">
    <name type="scientific">Alicyclobacillus dauci</name>
    <dbReference type="NCBI Taxonomy" id="1475485"/>
    <lineage>
        <taxon>Bacteria</taxon>
        <taxon>Bacillati</taxon>
        <taxon>Bacillota</taxon>
        <taxon>Bacilli</taxon>
        <taxon>Bacillales</taxon>
        <taxon>Alicyclobacillaceae</taxon>
        <taxon>Alicyclobacillus</taxon>
    </lineage>
</organism>
<dbReference type="InterPro" id="IPR050819">
    <property type="entry name" value="Tripeptidyl-peptidase_I"/>
</dbReference>
<evidence type="ECO:0000256" key="3">
    <source>
        <dbReference type="ARBA" id="ARBA00022825"/>
    </source>
</evidence>
<comment type="caution">
    <text evidence="4">Lacks conserved residue(s) required for the propagation of feature annotation.</text>
</comment>
<protein>
    <submittedName>
        <fullName evidence="7">S8 family serine peptidase</fullName>
    </submittedName>
</protein>
<dbReference type="EMBL" id="CP104064">
    <property type="protein sequence ID" value="WAH37220.1"/>
    <property type="molecule type" value="Genomic_DNA"/>
</dbReference>
<feature type="region of interest" description="Disordered" evidence="5">
    <location>
        <begin position="376"/>
        <end position="411"/>
    </location>
</feature>
<keyword evidence="8" id="KW-1185">Reference proteome</keyword>
<dbReference type="InterPro" id="IPR000209">
    <property type="entry name" value="Peptidase_S8/S53_dom"/>
</dbReference>
<keyword evidence="1" id="KW-0645">Protease</keyword>
<dbReference type="InterPro" id="IPR036852">
    <property type="entry name" value="Peptidase_S8/S53_dom_sf"/>
</dbReference>
<dbReference type="PROSITE" id="PS51892">
    <property type="entry name" value="SUBTILASE"/>
    <property type="match status" value="1"/>
</dbReference>
<dbReference type="SUPFAM" id="SSF52743">
    <property type="entry name" value="Subtilisin-like"/>
    <property type="match status" value="1"/>
</dbReference>
<dbReference type="InterPro" id="IPR030400">
    <property type="entry name" value="Sedolisin_dom"/>
</dbReference>
<feature type="domain" description="Peptidase S53" evidence="6">
    <location>
        <begin position="18"/>
        <end position="371"/>
    </location>
</feature>
<sequence>MKRKILFATETDVNQGQGYFPQDIRRLYNIPSNLTGTGQTIGILEFSNGYSMNDARQFWTEHNIGIPNVFFVSVDGTQNDNGRSADDEEASLDLQWAGAVAPQAKLVVYEATAGATFATFADALIATLKYILNDTKFQPSVLSISYGDAESSFDQNALVEISDLIAQLDAKGVTVCISSGDQGAYGMHDPRGLPVRHADAPASIPAAVAVGGTSLQPDGTETAWTYLGPQNGGATGGGFSDVFAKPTYQQSSQESGRGLPDVSLNADPATGYQIIFQGQRAVVGGTSVSCPVFAGIVALLNERREQLGKGPIRNLSRLLYTNASELSYKDITVGNNTFNGVKGFPAVTGWDACTGFGAIDAAKFIEALAQVDVQSAAPSNTESGAQAKGEPVGAMMRSQTSSMTTLPAPRSPDHPMVRVLAMIQQVEQDADVKGVHHHHFLIRDIHVLAIRGATANDIKSYAFVAIRYGDSEGLPGPIPNLTAGQEIELQGEYIPINDVYPSVGNPGDPVIHFTHHPDGYVIYQGKKYE</sequence>
<gene>
    <name evidence="7" type="ORF">NZD86_01330</name>
</gene>
<name>A0ABY6Z5C0_9BACL</name>
<dbReference type="PROSITE" id="PS00138">
    <property type="entry name" value="SUBTILASE_SER"/>
    <property type="match status" value="1"/>
</dbReference>
<dbReference type="Gene3D" id="3.40.50.200">
    <property type="entry name" value="Peptidase S8/S53 domain"/>
    <property type="match status" value="1"/>
</dbReference>
<comment type="similarity">
    <text evidence="4">Belongs to the peptidase S8 family.</text>
</comment>
<evidence type="ECO:0000256" key="5">
    <source>
        <dbReference type="SAM" id="MobiDB-lite"/>
    </source>
</evidence>
<proteinExistence type="inferred from homology"/>
<evidence type="ECO:0000256" key="4">
    <source>
        <dbReference type="PROSITE-ProRule" id="PRU01240"/>
    </source>
</evidence>
<evidence type="ECO:0000256" key="2">
    <source>
        <dbReference type="ARBA" id="ARBA00022801"/>
    </source>
</evidence>
<dbReference type="Proteomes" id="UP001164803">
    <property type="component" value="Chromosome"/>
</dbReference>
<accession>A0ABY6Z5C0</accession>
<reference evidence="7" key="1">
    <citation type="submission" date="2022-08" db="EMBL/GenBank/DDBJ databases">
        <title>Alicyclobacillus dauci DSM2870, complete genome.</title>
        <authorList>
            <person name="Wang Q."/>
            <person name="Cai R."/>
            <person name="Wang Z."/>
        </authorList>
    </citation>
    <scope>NUCLEOTIDE SEQUENCE</scope>
    <source>
        <strain evidence="7">DSM 28700</strain>
    </source>
</reference>
<keyword evidence="2" id="KW-0378">Hydrolase</keyword>
<evidence type="ECO:0000256" key="1">
    <source>
        <dbReference type="ARBA" id="ARBA00022670"/>
    </source>
</evidence>
<dbReference type="InterPro" id="IPR023828">
    <property type="entry name" value="Peptidase_S8_Ser-AS"/>
</dbReference>
<evidence type="ECO:0000259" key="6">
    <source>
        <dbReference type="PROSITE" id="PS51695"/>
    </source>
</evidence>
<dbReference type="CDD" id="cd04056">
    <property type="entry name" value="Peptidases_S53"/>
    <property type="match status" value="1"/>
</dbReference>
<evidence type="ECO:0000313" key="8">
    <source>
        <dbReference type="Proteomes" id="UP001164803"/>
    </source>
</evidence>
<keyword evidence="3" id="KW-0720">Serine protease</keyword>